<evidence type="ECO:0000256" key="2">
    <source>
        <dbReference type="ARBA" id="ARBA00022692"/>
    </source>
</evidence>
<organism evidence="7">
    <name type="scientific">candidate division WOR-3 bacterium</name>
    <dbReference type="NCBI Taxonomy" id="2052148"/>
    <lineage>
        <taxon>Bacteria</taxon>
        <taxon>Bacteria division WOR-3</taxon>
    </lineage>
</organism>
<protein>
    <submittedName>
        <fullName evidence="7">YIP1 family protein</fullName>
    </submittedName>
</protein>
<keyword evidence="4 5" id="KW-0472">Membrane</keyword>
<proteinExistence type="predicted"/>
<name>A0A7C6EFS2_UNCW3</name>
<evidence type="ECO:0000256" key="1">
    <source>
        <dbReference type="ARBA" id="ARBA00004141"/>
    </source>
</evidence>
<dbReference type="GO" id="GO:0016020">
    <property type="term" value="C:membrane"/>
    <property type="evidence" value="ECO:0007669"/>
    <property type="project" value="UniProtKB-SubCell"/>
</dbReference>
<dbReference type="InterPro" id="IPR006977">
    <property type="entry name" value="Yip1_dom"/>
</dbReference>
<feature type="domain" description="Yip1" evidence="6">
    <location>
        <begin position="6"/>
        <end position="213"/>
    </location>
</feature>
<comment type="subcellular location">
    <subcellularLocation>
        <location evidence="1">Membrane</location>
        <topology evidence="1">Multi-pass membrane protein</topology>
    </subcellularLocation>
</comment>
<evidence type="ECO:0000313" key="7">
    <source>
        <dbReference type="EMBL" id="HHS62100.1"/>
    </source>
</evidence>
<sequence length="224" mass="24897">MKNIINIFTNPSTVFISVKEKPEWFKPLIVVLILLSLISVFTISTSKDLIDAQQIEAMQKRNMTEEQIEQAMKFASGPIIYVSAIFGTFLGTAGILLIFALLLNIFIPMAGGEGSYKLVFSVVSFSALIKIPAHLLRWILVMLKHSLEVSTSLALFLPSLGTKTLAYRFLSNIDFFIIWEMMLVALGISITNNLKRKNAYILVFAIWFASVVLSVGLGQAFGPK</sequence>
<feature type="transmembrane region" description="Helical" evidence="5">
    <location>
        <begin position="118"/>
        <end position="140"/>
    </location>
</feature>
<feature type="transmembrane region" description="Helical" evidence="5">
    <location>
        <begin position="201"/>
        <end position="221"/>
    </location>
</feature>
<evidence type="ECO:0000256" key="5">
    <source>
        <dbReference type="SAM" id="Phobius"/>
    </source>
</evidence>
<keyword evidence="2 5" id="KW-0812">Transmembrane</keyword>
<dbReference type="EMBL" id="DTHJ01000011">
    <property type="protein sequence ID" value="HHS62100.1"/>
    <property type="molecule type" value="Genomic_DNA"/>
</dbReference>
<evidence type="ECO:0000256" key="4">
    <source>
        <dbReference type="ARBA" id="ARBA00023136"/>
    </source>
</evidence>
<comment type="caution">
    <text evidence="7">The sequence shown here is derived from an EMBL/GenBank/DDBJ whole genome shotgun (WGS) entry which is preliminary data.</text>
</comment>
<dbReference type="Pfam" id="PF04893">
    <property type="entry name" value="Yip1"/>
    <property type="match status" value="1"/>
</dbReference>
<evidence type="ECO:0000259" key="6">
    <source>
        <dbReference type="Pfam" id="PF04893"/>
    </source>
</evidence>
<accession>A0A7C6EFS2</accession>
<keyword evidence="3 5" id="KW-1133">Transmembrane helix</keyword>
<feature type="transmembrane region" description="Helical" evidence="5">
    <location>
        <begin position="79"/>
        <end position="106"/>
    </location>
</feature>
<dbReference type="AlphaFoldDB" id="A0A7C6EFS2"/>
<feature type="transmembrane region" description="Helical" evidence="5">
    <location>
        <begin position="24"/>
        <end position="43"/>
    </location>
</feature>
<gene>
    <name evidence="7" type="ORF">ENV70_00585</name>
</gene>
<reference evidence="7" key="1">
    <citation type="journal article" date="2020" name="mSystems">
        <title>Genome- and Community-Level Interaction Insights into Carbon Utilization and Element Cycling Functions of Hydrothermarchaeota in Hydrothermal Sediment.</title>
        <authorList>
            <person name="Zhou Z."/>
            <person name="Liu Y."/>
            <person name="Xu W."/>
            <person name="Pan J."/>
            <person name="Luo Z.H."/>
            <person name="Li M."/>
        </authorList>
    </citation>
    <scope>NUCLEOTIDE SEQUENCE [LARGE SCALE GENOMIC DNA]</scope>
    <source>
        <strain evidence="7">SpSt-783</strain>
    </source>
</reference>
<evidence type="ECO:0000256" key="3">
    <source>
        <dbReference type="ARBA" id="ARBA00022989"/>
    </source>
</evidence>
<feature type="transmembrane region" description="Helical" evidence="5">
    <location>
        <begin position="176"/>
        <end position="194"/>
    </location>
</feature>